<sequence length="250" mass="29147">MSSNIEKEQQSWLVVSVCAYSLLNETYYSVNYVRKSAIRQRIFVDLNAQQLQLVTAQMTELRFDVINICVARIHGHEVTPFSKYRIASISKVITAMAIEKLIEMKLLKSIDERVFGDRSILGTKYGQFVYNQFLTNVTVKHLLEHTIGSWGNREKLEYERKELNRSEFLSWLLDKHPMRRPPGKVHLYSNIGYIFLGRVIEVVTTQTYEEFVRQQILKPLNITASIGHKQRNQRQDLEVSVDFFGGAQRK</sequence>
<keyword evidence="2" id="KW-1185">Reference proteome</keyword>
<dbReference type="Proteomes" id="UP000887569">
    <property type="component" value="Unplaced"/>
</dbReference>
<name>A0A915CHJ4_PARUN</name>
<dbReference type="Pfam" id="PF00144">
    <property type="entry name" value="Beta-lactamase"/>
    <property type="match status" value="1"/>
</dbReference>
<dbReference type="InterPro" id="IPR050491">
    <property type="entry name" value="AmpC-like"/>
</dbReference>
<dbReference type="PANTHER" id="PTHR46825">
    <property type="entry name" value="D-ALANYL-D-ALANINE-CARBOXYPEPTIDASE/ENDOPEPTIDASE AMPH"/>
    <property type="match status" value="1"/>
</dbReference>
<dbReference type="Gene3D" id="3.40.710.10">
    <property type="entry name" value="DD-peptidase/beta-lactamase superfamily"/>
    <property type="match status" value="1"/>
</dbReference>
<evidence type="ECO:0000259" key="1">
    <source>
        <dbReference type="Pfam" id="PF00144"/>
    </source>
</evidence>
<evidence type="ECO:0000313" key="2">
    <source>
        <dbReference type="Proteomes" id="UP000887569"/>
    </source>
</evidence>
<dbReference type="InterPro" id="IPR001466">
    <property type="entry name" value="Beta-lactam-related"/>
</dbReference>
<reference evidence="3" key="1">
    <citation type="submission" date="2022-11" db="UniProtKB">
        <authorList>
            <consortium name="WormBaseParasite"/>
        </authorList>
    </citation>
    <scope>IDENTIFICATION</scope>
</reference>
<dbReference type="InterPro" id="IPR012338">
    <property type="entry name" value="Beta-lactam/transpept-like"/>
</dbReference>
<feature type="domain" description="Beta-lactamase-related" evidence="1">
    <location>
        <begin position="75"/>
        <end position="224"/>
    </location>
</feature>
<protein>
    <submittedName>
        <fullName evidence="3">Beta-lactamase-related domain-containing protein</fullName>
    </submittedName>
</protein>
<accession>A0A915CHJ4</accession>
<proteinExistence type="predicted"/>
<dbReference type="WBParaSite" id="PgR202_g005_t01">
    <property type="protein sequence ID" value="PgR202_g005_t01"/>
    <property type="gene ID" value="PgR202_g005"/>
</dbReference>
<dbReference type="PANTHER" id="PTHR46825:SF9">
    <property type="entry name" value="BETA-LACTAMASE-RELATED DOMAIN-CONTAINING PROTEIN"/>
    <property type="match status" value="1"/>
</dbReference>
<organism evidence="2 3">
    <name type="scientific">Parascaris univalens</name>
    <name type="common">Nematode worm</name>
    <dbReference type="NCBI Taxonomy" id="6257"/>
    <lineage>
        <taxon>Eukaryota</taxon>
        <taxon>Metazoa</taxon>
        <taxon>Ecdysozoa</taxon>
        <taxon>Nematoda</taxon>
        <taxon>Chromadorea</taxon>
        <taxon>Rhabditida</taxon>
        <taxon>Spirurina</taxon>
        <taxon>Ascaridomorpha</taxon>
        <taxon>Ascaridoidea</taxon>
        <taxon>Ascarididae</taxon>
        <taxon>Parascaris</taxon>
    </lineage>
</organism>
<dbReference type="SUPFAM" id="SSF56601">
    <property type="entry name" value="beta-lactamase/transpeptidase-like"/>
    <property type="match status" value="1"/>
</dbReference>
<evidence type="ECO:0000313" key="3">
    <source>
        <dbReference type="WBParaSite" id="PgR202_g005_t01"/>
    </source>
</evidence>
<dbReference type="AlphaFoldDB" id="A0A915CHJ4"/>